<dbReference type="Gramene" id="TraesCSU02G065000.1">
    <property type="protein sequence ID" value="TraesCSU02G065000.1.cds1"/>
    <property type="gene ID" value="TraesCSU02G065000"/>
</dbReference>
<dbReference type="AlphaFoldDB" id="A0A3B6UAC6"/>
<evidence type="ECO:0000256" key="4">
    <source>
        <dbReference type="ARBA" id="ARBA00047707"/>
    </source>
</evidence>
<keyword evidence="7" id="KW-1185">Reference proteome</keyword>
<dbReference type="Gramene" id="TraesNOR4A03G02223780.1">
    <property type="protein sequence ID" value="TraesNOR4A03G02223780.1.CDS1"/>
    <property type="gene ID" value="TraesNOR4A03G02223780"/>
</dbReference>
<keyword evidence="2" id="KW-0560">Oxidoreductase</keyword>
<dbReference type="Gramene" id="TraesWEE_scaffold_049607_01G000400.1">
    <property type="protein sequence ID" value="TraesWEE_scaffold_049607_01G000400.1"/>
    <property type="gene ID" value="TraesWEE_scaffold_049607_01G000400"/>
</dbReference>
<keyword evidence="5" id="KW-0472">Membrane</keyword>
<dbReference type="Gramene" id="TraesCLE_scaffold_080792_01G000200.1">
    <property type="protein sequence ID" value="TraesCLE_scaffold_080792_01G000200.1"/>
    <property type="gene ID" value="TraesCLE_scaffold_080792_01G000200"/>
</dbReference>
<dbReference type="Gramene" id="TraesCAD_scaffold_048590_01G000400.1">
    <property type="protein sequence ID" value="TraesCAD_scaffold_048590_01G000400.1"/>
    <property type="gene ID" value="TraesCAD_scaffold_048590_01G000400"/>
</dbReference>
<evidence type="ECO:0000256" key="2">
    <source>
        <dbReference type="ARBA" id="ARBA00023002"/>
    </source>
</evidence>
<dbReference type="Gene3D" id="3.50.50.60">
    <property type="entry name" value="FAD/NAD(P)-binding domain"/>
    <property type="match status" value="1"/>
</dbReference>
<comment type="similarity">
    <text evidence="1">Belongs to the FMO family.</text>
</comment>
<dbReference type="InterPro" id="IPR050982">
    <property type="entry name" value="Auxin_biosynth/cation_transpt"/>
</dbReference>
<reference evidence="6" key="1">
    <citation type="submission" date="2018-08" db="EMBL/GenBank/DDBJ databases">
        <authorList>
            <person name="Rossello M."/>
        </authorList>
    </citation>
    <scope>NUCLEOTIDE SEQUENCE [LARGE SCALE GENOMIC DNA]</scope>
    <source>
        <strain evidence="6">cv. Chinese Spring</strain>
    </source>
</reference>
<accession>A0A3B6UAC6</accession>
<evidence type="ECO:0000256" key="3">
    <source>
        <dbReference type="ARBA" id="ARBA00039148"/>
    </source>
</evidence>
<name>A0A3B6UAC6_WHEAT</name>
<dbReference type="Gramene" id="TraesKAR4A01G0460120.1">
    <property type="protein sequence ID" value="cds.TraesKAR4A01G0460120.1"/>
    <property type="gene ID" value="TraesKAR4A01G0460120"/>
</dbReference>
<dbReference type="PANTHER" id="PTHR43539">
    <property type="entry name" value="FLAVIN-BINDING MONOOXYGENASE-LIKE PROTEIN (AFU_ORTHOLOGUE AFUA_4G09220)"/>
    <property type="match status" value="1"/>
</dbReference>
<dbReference type="Gramene" id="TraesJAG4A03G02206380.1">
    <property type="protein sequence ID" value="TraesJAG4A03G02206380.1.CDS1"/>
    <property type="gene ID" value="TraesJAG4A03G02206380"/>
</dbReference>
<dbReference type="Gramene" id="TraesCSU03G0061100.1">
    <property type="protein sequence ID" value="TraesCSU03G0061100.1.CDS1"/>
    <property type="gene ID" value="TraesCSU03G0061100"/>
</dbReference>
<dbReference type="Gramene" id="TraesARI4A03G02244290.1">
    <property type="protein sequence ID" value="TraesARI4A03G02244290.1.CDS1"/>
    <property type="gene ID" value="TraesARI4A03G02244290"/>
</dbReference>
<dbReference type="Gramene" id="TraesJUL4A03G02226080.1">
    <property type="protein sequence ID" value="TraesJUL4A03G02226080.1.CDS1"/>
    <property type="gene ID" value="TraesJUL4A03G02226080"/>
</dbReference>
<organism evidence="6">
    <name type="scientific">Triticum aestivum</name>
    <name type="common">Wheat</name>
    <dbReference type="NCBI Taxonomy" id="4565"/>
    <lineage>
        <taxon>Eukaryota</taxon>
        <taxon>Viridiplantae</taxon>
        <taxon>Streptophyta</taxon>
        <taxon>Embryophyta</taxon>
        <taxon>Tracheophyta</taxon>
        <taxon>Spermatophyta</taxon>
        <taxon>Magnoliopsida</taxon>
        <taxon>Liliopsida</taxon>
        <taxon>Poales</taxon>
        <taxon>Poaceae</taxon>
        <taxon>BOP clade</taxon>
        <taxon>Pooideae</taxon>
        <taxon>Triticodae</taxon>
        <taxon>Triticeae</taxon>
        <taxon>Triticinae</taxon>
        <taxon>Triticum</taxon>
    </lineage>
</organism>
<dbReference type="GO" id="GO:0103075">
    <property type="term" value="F:indole-3-pyruvate monooxygenase activity"/>
    <property type="evidence" value="ECO:0007669"/>
    <property type="project" value="UniProtKB-EC"/>
</dbReference>
<dbReference type="PANTHER" id="PTHR43539:SF44">
    <property type="entry name" value="PROTEIN KINASE DOMAIN-CONTAINING PROTEIN"/>
    <property type="match status" value="1"/>
</dbReference>
<dbReference type="EC" id="1.14.13.168" evidence="3"/>
<dbReference type="STRING" id="4565.A0A3B6UAC6"/>
<dbReference type="SUPFAM" id="SSF51905">
    <property type="entry name" value="FAD/NAD(P)-binding domain"/>
    <property type="match status" value="1"/>
</dbReference>
<dbReference type="InterPro" id="IPR036188">
    <property type="entry name" value="FAD/NAD-bd_sf"/>
</dbReference>
<proteinExistence type="inferred from homology"/>
<dbReference type="Gramene" id="TraesSTA4A03G02202740.1">
    <property type="protein sequence ID" value="TraesSTA4A03G02202740.1.CDS1"/>
    <property type="gene ID" value="TraesSTA4A03G02202740"/>
</dbReference>
<keyword evidence="5" id="KW-1133">Transmembrane helix</keyword>
<keyword evidence="5" id="KW-0812">Transmembrane</keyword>
<dbReference type="Proteomes" id="UP000019116">
    <property type="component" value="Chromosome Un"/>
</dbReference>
<evidence type="ECO:0000256" key="1">
    <source>
        <dbReference type="ARBA" id="ARBA00009183"/>
    </source>
</evidence>
<dbReference type="EnsemblPlants" id="TraesCSU02G065000.1">
    <property type="protein sequence ID" value="TraesCSU02G065000.1.cds1"/>
    <property type="gene ID" value="TraesCSU02G065000"/>
</dbReference>
<dbReference type="Gramene" id="TraesLAC4A03G02159560.1">
    <property type="protein sequence ID" value="TraesLAC4A03G02159560.1.CDS1"/>
    <property type="gene ID" value="TraesLAC4A03G02159560"/>
</dbReference>
<feature type="transmembrane region" description="Helical" evidence="5">
    <location>
        <begin position="28"/>
        <end position="50"/>
    </location>
</feature>
<dbReference type="OMA" id="WCAIARR"/>
<reference evidence="6" key="2">
    <citation type="submission" date="2018-10" db="UniProtKB">
        <authorList>
            <consortium name="EnsemblPlants"/>
        </authorList>
    </citation>
    <scope>IDENTIFICATION</scope>
</reference>
<dbReference type="OrthoDB" id="66881at2759"/>
<evidence type="ECO:0000256" key="5">
    <source>
        <dbReference type="SAM" id="Phobius"/>
    </source>
</evidence>
<evidence type="ECO:0000313" key="6">
    <source>
        <dbReference type="EnsemblPlants" id="TraesCSU02G065000.1.cds1"/>
    </source>
</evidence>
<evidence type="ECO:0000313" key="7">
    <source>
        <dbReference type="Proteomes" id="UP000019116"/>
    </source>
</evidence>
<comment type="catalytic activity">
    <reaction evidence="4">
        <text>indole-3-pyruvate + NADPH + O2 + H(+) = (indol-3-yl)acetate + CO2 + NADP(+) + H2O</text>
        <dbReference type="Rhea" id="RHEA:34331"/>
        <dbReference type="ChEBI" id="CHEBI:15377"/>
        <dbReference type="ChEBI" id="CHEBI:15378"/>
        <dbReference type="ChEBI" id="CHEBI:15379"/>
        <dbReference type="ChEBI" id="CHEBI:16526"/>
        <dbReference type="ChEBI" id="CHEBI:17640"/>
        <dbReference type="ChEBI" id="CHEBI:30854"/>
        <dbReference type="ChEBI" id="CHEBI:57783"/>
        <dbReference type="ChEBI" id="CHEBI:58349"/>
        <dbReference type="EC" id="1.14.13.168"/>
    </reaction>
</comment>
<sequence length="218" mass="23664">MSYIGKRVLVVGCGQSGMEVSVDLCNGGVIPFMVVRNVVGIATIYLTMLLMRWLPLSLVDKIMAFLAWLLLGDLARLGIRTPAVDSLTFKKTDDNGRAWCAIARRIRSGDITVVPSVARFTKSGAELSDGSVVDIDAVILATGYRSNVTRWFQGIELLGKDGCPKTSFTDGWNGHSGLYSVGFTRRDLLGASADAVCVAKDLAVSWRENTKPRKSVIF</sequence>
<protein>
    <recommendedName>
        <fullName evidence="3">indole-3-pyruvate monooxygenase</fullName>
        <ecNumber evidence="3">1.14.13.168</ecNumber>
    </recommendedName>
</protein>